<reference evidence="3" key="2">
    <citation type="submission" date="2024-07" db="EMBL/GenBank/DDBJ databases">
        <title>Streptomyces haneummycinica sp. nov., a new antibiotic-producing actinobacterium isolated from marine sediment.</title>
        <authorList>
            <person name="Uemura M."/>
            <person name="Hamada M."/>
            <person name="Hirano S."/>
            <person name="Kobayashi K."/>
            <person name="Ohshiro T."/>
            <person name="Kobayashi T."/>
            <person name="Terahara T."/>
        </authorList>
    </citation>
    <scope>NUCLEOTIDE SEQUENCE</scope>
    <source>
        <strain evidence="3">KM77-8</strain>
    </source>
</reference>
<organism evidence="3">
    <name type="scientific">Streptomyces haneummycinicus</name>
    <dbReference type="NCBI Taxonomy" id="3074435"/>
    <lineage>
        <taxon>Bacteria</taxon>
        <taxon>Bacillati</taxon>
        <taxon>Actinomycetota</taxon>
        <taxon>Actinomycetes</taxon>
        <taxon>Kitasatosporales</taxon>
        <taxon>Streptomycetaceae</taxon>
        <taxon>Streptomyces</taxon>
    </lineage>
</organism>
<dbReference type="AlphaFoldDB" id="A0AAT9HAH2"/>
<feature type="transmembrane region" description="Helical" evidence="2">
    <location>
        <begin position="168"/>
        <end position="186"/>
    </location>
</feature>
<accession>A0AAT9HAH2</accession>
<keyword evidence="2" id="KW-1133">Transmembrane helix</keyword>
<keyword evidence="2" id="KW-0472">Membrane</keyword>
<dbReference type="EMBL" id="AP035768">
    <property type="protein sequence ID" value="BFO14424.1"/>
    <property type="molecule type" value="Genomic_DNA"/>
</dbReference>
<feature type="transmembrane region" description="Helical" evidence="2">
    <location>
        <begin position="141"/>
        <end position="162"/>
    </location>
</feature>
<evidence type="ECO:0000256" key="2">
    <source>
        <dbReference type="SAM" id="Phobius"/>
    </source>
</evidence>
<keyword evidence="2" id="KW-0812">Transmembrane</keyword>
<proteinExistence type="predicted"/>
<evidence type="ECO:0000313" key="3">
    <source>
        <dbReference type="EMBL" id="BFO14424.1"/>
    </source>
</evidence>
<gene>
    <name evidence="3" type="ORF">SHKM778_08120</name>
</gene>
<evidence type="ECO:0000256" key="1">
    <source>
        <dbReference type="SAM" id="MobiDB-lite"/>
    </source>
</evidence>
<reference evidence="3" key="1">
    <citation type="submission" date="2024-06" db="EMBL/GenBank/DDBJ databases">
        <authorList>
            <consortium name="consrtm"/>
            <person name="Uemura M."/>
            <person name="Terahara T."/>
        </authorList>
    </citation>
    <scope>NUCLEOTIDE SEQUENCE</scope>
    <source>
        <strain evidence="3">KM77-8</strain>
    </source>
</reference>
<protein>
    <recommendedName>
        <fullName evidence="4">Integral membrane protein</fullName>
    </recommendedName>
</protein>
<feature type="region of interest" description="Disordered" evidence="1">
    <location>
        <begin position="1"/>
        <end position="46"/>
    </location>
</feature>
<sequence>MGRRGELPNPSLRPPPRTDQHKHRFGDAGRLPVQTPETPLHSAPYRGCLRLPTKHRKGFHMYPGNTPHAPVQGAVTTYRPTPIQPAIVTLAPVAPVQPGTVPAVASIVLPDGRIVTGYAIDHPQPAPVVAKPVVSRTAVNVALGGVGFLAVCGGLLLLTSFIAALTAFIGQLIILAAVIFGGWIAVQILGTSSHKGATTVNIRKAVIKRNHFHS</sequence>
<evidence type="ECO:0008006" key="4">
    <source>
        <dbReference type="Google" id="ProtNLM"/>
    </source>
</evidence>
<name>A0AAT9HAH2_9ACTN</name>